<proteinExistence type="predicted"/>
<evidence type="ECO:0000313" key="2">
    <source>
        <dbReference type="Proteomes" id="UP001218362"/>
    </source>
</evidence>
<dbReference type="KEGG" id="acob:P0Y56_02950"/>
<dbReference type="Proteomes" id="UP001218362">
    <property type="component" value="Chromosome"/>
</dbReference>
<sequence length="175" mass="18938">MTIAFLMPLLLAASTTDVSTLDCPAIVAKTDYTDDTDLCMTAKMAPSVYTEGMTCIGKFDGRRALEQRITAFISEGKKADWEKQIAANDPLAAQLAKLLARSKEDPDLDQAAGQAAYDAARGPLDAAASQAGPDQLKLWQAEPQMGKRCLDVMNFFDANLSTRADERDKASLDKD</sequence>
<name>A0AAJ6BQ18_9SPHN</name>
<organism evidence="1 2">
    <name type="scientific">Candidatus Andeanibacterium colombiense</name>
    <dbReference type="NCBI Taxonomy" id="3121345"/>
    <lineage>
        <taxon>Bacteria</taxon>
        <taxon>Pseudomonadati</taxon>
        <taxon>Pseudomonadota</taxon>
        <taxon>Alphaproteobacteria</taxon>
        <taxon>Sphingomonadales</taxon>
        <taxon>Sphingomonadaceae</taxon>
        <taxon>Candidatus Andeanibacterium</taxon>
    </lineage>
</organism>
<accession>A0AAJ6BQ18</accession>
<protein>
    <submittedName>
        <fullName evidence="1">Uncharacterized protein</fullName>
    </submittedName>
</protein>
<gene>
    <name evidence="1" type="ORF">P0Y56_02950</name>
</gene>
<dbReference type="AlphaFoldDB" id="A0AAJ6BQ18"/>
<reference evidence="1" key="1">
    <citation type="submission" date="2023-03" db="EMBL/GenBank/DDBJ databases">
        <title>Andean soil-derived lignocellulolytic bacterial consortium as a source of novel taxa and putative plastic-active enzymes.</title>
        <authorList>
            <person name="Diaz-Garcia L."/>
            <person name="Chuvochina M."/>
            <person name="Feuerriegel G."/>
            <person name="Bunk B."/>
            <person name="Sproer C."/>
            <person name="Streit W.R."/>
            <person name="Rodriguez L.M."/>
            <person name="Overmann J."/>
            <person name="Jimenez D.J."/>
        </authorList>
    </citation>
    <scope>NUCLEOTIDE SEQUENCE</scope>
    <source>
        <strain evidence="1">MAG 26</strain>
    </source>
</reference>
<dbReference type="EMBL" id="CP119316">
    <property type="protein sequence ID" value="WEK47258.1"/>
    <property type="molecule type" value="Genomic_DNA"/>
</dbReference>
<evidence type="ECO:0000313" key="1">
    <source>
        <dbReference type="EMBL" id="WEK47258.1"/>
    </source>
</evidence>